<dbReference type="RefSeq" id="WP_133584441.1">
    <property type="nucleotide sequence ID" value="NZ_SNYV01000013.1"/>
</dbReference>
<name>A0A4R6WIH2_9SPHI</name>
<evidence type="ECO:0000256" key="3">
    <source>
        <dbReference type="ARBA" id="ARBA00022833"/>
    </source>
</evidence>
<evidence type="ECO:0000256" key="2">
    <source>
        <dbReference type="ARBA" id="ARBA00022723"/>
    </source>
</evidence>
<evidence type="ECO:0000313" key="6">
    <source>
        <dbReference type="Proteomes" id="UP000295292"/>
    </source>
</evidence>
<keyword evidence="2" id="KW-0479">Metal-binding</keyword>
<evidence type="ECO:0000259" key="4">
    <source>
        <dbReference type="SMART" id="SM00863"/>
    </source>
</evidence>
<feature type="domain" description="Threonyl/alanyl tRNA synthetase SAD" evidence="4">
    <location>
        <begin position="194"/>
        <end position="236"/>
    </location>
</feature>
<comment type="caution">
    <text evidence="5">The sequence shown here is derived from an EMBL/GenBank/DDBJ whole genome shotgun (WGS) entry which is preliminary data.</text>
</comment>
<proteinExistence type="predicted"/>
<dbReference type="PANTHER" id="PTHR43462">
    <property type="entry name" value="ALANYL-TRNA EDITING PROTEIN"/>
    <property type="match status" value="1"/>
</dbReference>
<dbReference type="InterPro" id="IPR009000">
    <property type="entry name" value="Transl_B-barrel_sf"/>
</dbReference>
<dbReference type="SUPFAM" id="SSF55186">
    <property type="entry name" value="ThrRS/AlaRS common domain"/>
    <property type="match status" value="1"/>
</dbReference>
<dbReference type="EMBL" id="SNYV01000013">
    <property type="protein sequence ID" value="TDQ78197.1"/>
    <property type="molecule type" value="Genomic_DNA"/>
</dbReference>
<dbReference type="InterPro" id="IPR051335">
    <property type="entry name" value="Alanyl-tRNA_Editing_Enzymes"/>
</dbReference>
<dbReference type="Gene3D" id="2.40.30.130">
    <property type="match status" value="1"/>
</dbReference>
<keyword evidence="6" id="KW-1185">Reference proteome</keyword>
<dbReference type="InterPro" id="IPR018163">
    <property type="entry name" value="Thr/Ala-tRNA-synth_IIc_edit"/>
</dbReference>
<gene>
    <name evidence="5" type="ORF">CLV99_2176</name>
</gene>
<dbReference type="PANTHER" id="PTHR43462:SF2">
    <property type="entry name" value="THREONYL AND ALANYL TRNA SYNTHETASE SECOND ADDITIONAL DOMAIN-CONTAINING PROTEIN"/>
    <property type="match status" value="1"/>
</dbReference>
<organism evidence="5 6">
    <name type="scientific">Sphingobacterium yanglingense</name>
    <dbReference type="NCBI Taxonomy" id="1437280"/>
    <lineage>
        <taxon>Bacteria</taxon>
        <taxon>Pseudomonadati</taxon>
        <taxon>Bacteroidota</taxon>
        <taxon>Sphingobacteriia</taxon>
        <taxon>Sphingobacteriales</taxon>
        <taxon>Sphingobacteriaceae</taxon>
        <taxon>Sphingobacterium</taxon>
    </lineage>
</organism>
<evidence type="ECO:0000313" key="5">
    <source>
        <dbReference type="EMBL" id="TDQ78197.1"/>
    </source>
</evidence>
<comment type="cofactor">
    <cofactor evidence="1">
        <name>Zn(2+)</name>
        <dbReference type="ChEBI" id="CHEBI:29105"/>
    </cofactor>
</comment>
<dbReference type="GO" id="GO:0004812">
    <property type="term" value="F:aminoacyl-tRNA ligase activity"/>
    <property type="evidence" value="ECO:0007669"/>
    <property type="project" value="InterPro"/>
</dbReference>
<dbReference type="SUPFAM" id="SSF50447">
    <property type="entry name" value="Translation proteins"/>
    <property type="match status" value="1"/>
</dbReference>
<dbReference type="OrthoDB" id="9812949at2"/>
<dbReference type="Gene3D" id="3.30.980.10">
    <property type="entry name" value="Threonyl-trna Synthetase, Chain A, domain 2"/>
    <property type="match status" value="1"/>
</dbReference>
<dbReference type="GO" id="GO:0005524">
    <property type="term" value="F:ATP binding"/>
    <property type="evidence" value="ECO:0007669"/>
    <property type="project" value="InterPro"/>
</dbReference>
<evidence type="ECO:0000256" key="1">
    <source>
        <dbReference type="ARBA" id="ARBA00001947"/>
    </source>
</evidence>
<dbReference type="GO" id="GO:0043039">
    <property type="term" value="P:tRNA aminoacylation"/>
    <property type="evidence" value="ECO:0007669"/>
    <property type="project" value="InterPro"/>
</dbReference>
<dbReference type="InterPro" id="IPR012947">
    <property type="entry name" value="tRNA_SAD"/>
</dbReference>
<dbReference type="SMART" id="SM00863">
    <property type="entry name" value="tRNA_SAD"/>
    <property type="match status" value="1"/>
</dbReference>
<protein>
    <submittedName>
        <fullName evidence="5">Ser-tRNA(Ala) deacylase AlaX</fullName>
    </submittedName>
</protein>
<keyword evidence="3" id="KW-0862">Zinc</keyword>
<dbReference type="GO" id="GO:0046872">
    <property type="term" value="F:metal ion binding"/>
    <property type="evidence" value="ECO:0007669"/>
    <property type="project" value="UniProtKB-KW"/>
</dbReference>
<dbReference type="Pfam" id="PF07973">
    <property type="entry name" value="tRNA_SAD"/>
    <property type="match status" value="1"/>
</dbReference>
<sequence length="239" mass="26675">METHLIYYHSPKTTLNQTQILDYGTDDNGFFIIPQESCYFPGGGGQESDTAEITIGNTTIPIIKGAFHSNSLKIYIDRQEIEDNAIITLKIDPIKRAVNSQLHTAGHLITSIIYEELKLNLTPIKGSHYPSNSAIEFDTANTVQNIDIEDINSILDTFIRQKIPIHSKIVSTASSEYKDSFRTSHFTPQADTSIRLVKIGNYLNYACGGTHATDTAELHGIRVLKVNTKKNILKVKYGF</sequence>
<dbReference type="Proteomes" id="UP000295292">
    <property type="component" value="Unassembled WGS sequence"/>
</dbReference>
<reference evidence="5 6" key="1">
    <citation type="submission" date="2019-03" db="EMBL/GenBank/DDBJ databases">
        <title>Genomic Encyclopedia of Archaeal and Bacterial Type Strains, Phase II (KMG-II): from individual species to whole genera.</title>
        <authorList>
            <person name="Goeker M."/>
        </authorList>
    </citation>
    <scope>NUCLEOTIDE SEQUENCE [LARGE SCALE GENOMIC DNA]</scope>
    <source>
        <strain evidence="5 6">DSM 28353</strain>
    </source>
</reference>
<dbReference type="AlphaFoldDB" id="A0A4R6WIH2"/>
<accession>A0A4R6WIH2</accession>